<keyword evidence="6" id="KW-1185">Reference proteome</keyword>
<evidence type="ECO:0000313" key="6">
    <source>
        <dbReference type="Proteomes" id="UP000243793"/>
    </source>
</evidence>
<dbReference type="PANTHER" id="PTHR11575:SF24">
    <property type="entry name" value="5'-NUCLEOTIDASE"/>
    <property type="match status" value="1"/>
</dbReference>
<evidence type="ECO:0000256" key="1">
    <source>
        <dbReference type="ARBA" id="ARBA00022729"/>
    </source>
</evidence>
<dbReference type="GO" id="GO:0030288">
    <property type="term" value="C:outer membrane-bounded periplasmic space"/>
    <property type="evidence" value="ECO:0007669"/>
    <property type="project" value="TreeGrafter"/>
</dbReference>
<feature type="domain" description="5'-Nucleotidase C-terminal" evidence="4">
    <location>
        <begin position="402"/>
        <end position="552"/>
    </location>
</feature>
<dbReference type="Pfam" id="PF02872">
    <property type="entry name" value="5_nucleotid_C"/>
    <property type="match status" value="1"/>
</dbReference>
<dbReference type="GO" id="GO:0008768">
    <property type="term" value="F:UDP-sugar diphosphatase activity"/>
    <property type="evidence" value="ECO:0007669"/>
    <property type="project" value="TreeGrafter"/>
</dbReference>
<proteinExistence type="inferred from homology"/>
<dbReference type="Gene3D" id="3.60.21.10">
    <property type="match status" value="1"/>
</dbReference>
<dbReference type="KEGG" id="ocm:CBP12_04455"/>
<dbReference type="GO" id="GO:0008253">
    <property type="term" value="F:5'-nucleotidase activity"/>
    <property type="evidence" value="ECO:0007669"/>
    <property type="project" value="TreeGrafter"/>
</dbReference>
<evidence type="ECO:0000313" key="5">
    <source>
        <dbReference type="EMBL" id="ART79493.1"/>
    </source>
</evidence>
<dbReference type="InterPro" id="IPR008334">
    <property type="entry name" value="5'-Nucleotdase_C"/>
</dbReference>
<organism evidence="5 6">
    <name type="scientific">Oceanisphaera avium</name>
    <dbReference type="NCBI Taxonomy" id="1903694"/>
    <lineage>
        <taxon>Bacteria</taxon>
        <taxon>Pseudomonadati</taxon>
        <taxon>Pseudomonadota</taxon>
        <taxon>Gammaproteobacteria</taxon>
        <taxon>Aeromonadales</taxon>
        <taxon>Aeromonadaceae</taxon>
        <taxon>Oceanisphaera</taxon>
    </lineage>
</organism>
<evidence type="ECO:0000259" key="3">
    <source>
        <dbReference type="Pfam" id="PF00149"/>
    </source>
</evidence>
<feature type="chain" id="PRO_5011831149" evidence="2">
    <location>
        <begin position="21"/>
        <end position="642"/>
    </location>
</feature>
<keyword evidence="1 2" id="KW-0732">Signal</keyword>
<evidence type="ECO:0000256" key="2">
    <source>
        <dbReference type="RuleBase" id="RU362119"/>
    </source>
</evidence>
<dbReference type="SUPFAM" id="SSF56300">
    <property type="entry name" value="Metallo-dependent phosphatases"/>
    <property type="match status" value="1"/>
</dbReference>
<keyword evidence="2" id="KW-0547">Nucleotide-binding</keyword>
<dbReference type="PRINTS" id="PR01607">
    <property type="entry name" value="APYRASEFAMLY"/>
</dbReference>
<dbReference type="PROSITE" id="PS51257">
    <property type="entry name" value="PROKAR_LIPOPROTEIN"/>
    <property type="match status" value="1"/>
</dbReference>
<dbReference type="AlphaFoldDB" id="A0A1Y0CVY2"/>
<keyword evidence="2" id="KW-0378">Hydrolase</keyword>
<feature type="signal peptide" evidence="2">
    <location>
        <begin position="1"/>
        <end position="20"/>
    </location>
</feature>
<dbReference type="GO" id="GO:0000166">
    <property type="term" value="F:nucleotide binding"/>
    <property type="evidence" value="ECO:0007669"/>
    <property type="project" value="UniProtKB-KW"/>
</dbReference>
<comment type="similarity">
    <text evidence="2">Belongs to the 5'-nucleotidase family.</text>
</comment>
<sequence>MKKTLMASLVALTLSGCASSQLDQPFSLTIAHINDTHAHFDASDVRLTFADNAVYTQAGGSARLLSYANQLSEQAKDQQHAFLFLHAGDAWQGTGYFKQHQGAMSADVLSRMHLDAMTLGEREFSLDNARLASFIEQVNFPVLAANLDTRQEPALSEQENLQPYVLYRFKGNKKQQVASVKEAGKYPVVAVFGLINQDLASQGANLGHLRVSDEISRAQSTVNALKEQGVNYIVALTHLGLEKDRELAQSVNGIDVIVGGHADALLGDFSDIGGTKNEPYAQSFTNPNGRGRTCVVQSGQRGQAMGKVTVTFTYDGRVSQCQGNNTLLVDSRFYRDASHNEQQRLNDAQLEQVNQHIAHSSKVAIVEEDKSLQQYIAKQYRPSLLQAYGKTIGMVPNTLNHATQPVDGKSSQVAPLVAASQWYWANTPAVQSVTGRQVDFALVSAGTPQQNIEVGVLKTGQINMGLLPSTEALSLVSLSGRQVAGVILEAINSAIAKGADGSQFPYVAGLRYEFNETSPGRGYVNNLEYQQQGQWTRLKPNQQYQVALSGFHSQDTLFDAQQVLTDRLDLAYVNGKLAAFPVARLTKNAHGKIAPDYINQPLNCQDAQVSCEAAAVAFTEYVQQVHPTLTPVTETGISLNRL</sequence>
<dbReference type="RefSeq" id="WP_086963356.1">
    <property type="nucleotide sequence ID" value="NZ_CP021376.1"/>
</dbReference>
<dbReference type="PANTHER" id="PTHR11575">
    <property type="entry name" value="5'-NUCLEOTIDASE-RELATED"/>
    <property type="match status" value="1"/>
</dbReference>
<dbReference type="InterPro" id="IPR006179">
    <property type="entry name" value="5_nucleotidase/apyrase"/>
</dbReference>
<dbReference type="Gene3D" id="3.90.780.10">
    <property type="entry name" value="5'-Nucleotidase, C-terminal domain"/>
    <property type="match status" value="1"/>
</dbReference>
<dbReference type="InterPro" id="IPR004843">
    <property type="entry name" value="Calcineurin-like_PHP"/>
</dbReference>
<reference evidence="6" key="1">
    <citation type="submission" date="2017-05" db="EMBL/GenBank/DDBJ databases">
        <authorList>
            <person name="Sung H."/>
        </authorList>
    </citation>
    <scope>NUCLEOTIDE SEQUENCE [LARGE SCALE GENOMIC DNA]</scope>
    <source>
        <strain evidence="6">AMac2203</strain>
    </source>
</reference>
<evidence type="ECO:0000259" key="4">
    <source>
        <dbReference type="Pfam" id="PF02872"/>
    </source>
</evidence>
<name>A0A1Y0CVY2_9GAMM</name>
<dbReference type="SUPFAM" id="SSF55816">
    <property type="entry name" value="5'-nucleotidase (syn. UDP-sugar hydrolase), C-terminal domain"/>
    <property type="match status" value="1"/>
</dbReference>
<dbReference type="GO" id="GO:0009166">
    <property type="term" value="P:nucleotide catabolic process"/>
    <property type="evidence" value="ECO:0007669"/>
    <property type="project" value="InterPro"/>
</dbReference>
<dbReference type="Proteomes" id="UP000243793">
    <property type="component" value="Chromosome"/>
</dbReference>
<feature type="domain" description="Calcineurin-like phosphoesterase" evidence="3">
    <location>
        <begin position="29"/>
        <end position="261"/>
    </location>
</feature>
<gene>
    <name evidence="5" type="ORF">CBP12_04455</name>
</gene>
<dbReference type="Pfam" id="PF00149">
    <property type="entry name" value="Metallophos"/>
    <property type="match status" value="1"/>
</dbReference>
<accession>A0A1Y0CVY2</accession>
<dbReference type="InterPro" id="IPR029052">
    <property type="entry name" value="Metallo-depent_PP-like"/>
</dbReference>
<protein>
    <submittedName>
        <fullName evidence="5">Bifunctional metallophosphatase/5'-nucleotidase</fullName>
    </submittedName>
</protein>
<dbReference type="EMBL" id="CP021376">
    <property type="protein sequence ID" value="ART79493.1"/>
    <property type="molecule type" value="Genomic_DNA"/>
</dbReference>
<dbReference type="InterPro" id="IPR036907">
    <property type="entry name" value="5'-Nucleotdase_C_sf"/>
</dbReference>
<dbReference type="OrthoDB" id="9803927at2"/>